<proteinExistence type="predicted"/>
<reference evidence="1" key="1">
    <citation type="submission" date="2014-12" db="EMBL/GenBank/DDBJ databases">
        <title>Insight into the proteome of Arion vulgaris.</title>
        <authorList>
            <person name="Aradska J."/>
            <person name="Bulat T."/>
            <person name="Smidak R."/>
            <person name="Sarate P."/>
            <person name="Gangsoo J."/>
            <person name="Sialana F."/>
            <person name="Bilban M."/>
            <person name="Lubec G."/>
        </authorList>
    </citation>
    <scope>NUCLEOTIDE SEQUENCE</scope>
    <source>
        <tissue evidence="1">Skin</tissue>
    </source>
</reference>
<sequence>VHSDSSILPSISHHVDETRHFVHIANAPVKSQIQSTSSNNSAVEPMGMSELFNYNPDAFPISCIATAKVIES</sequence>
<feature type="non-terminal residue" evidence="1">
    <location>
        <position position="72"/>
    </location>
</feature>
<dbReference type="AlphaFoldDB" id="A0A0B7BXN3"/>
<accession>A0A0B7BXN3</accession>
<name>A0A0B7BXN3_9EUPU</name>
<evidence type="ECO:0000313" key="1">
    <source>
        <dbReference type="EMBL" id="CEK97939.1"/>
    </source>
</evidence>
<organism evidence="1">
    <name type="scientific">Arion vulgaris</name>
    <dbReference type="NCBI Taxonomy" id="1028688"/>
    <lineage>
        <taxon>Eukaryota</taxon>
        <taxon>Metazoa</taxon>
        <taxon>Spiralia</taxon>
        <taxon>Lophotrochozoa</taxon>
        <taxon>Mollusca</taxon>
        <taxon>Gastropoda</taxon>
        <taxon>Heterobranchia</taxon>
        <taxon>Euthyneura</taxon>
        <taxon>Panpulmonata</taxon>
        <taxon>Eupulmonata</taxon>
        <taxon>Stylommatophora</taxon>
        <taxon>Helicina</taxon>
        <taxon>Arionoidea</taxon>
        <taxon>Arionidae</taxon>
        <taxon>Arion</taxon>
    </lineage>
</organism>
<dbReference type="EMBL" id="HACG01051068">
    <property type="protein sequence ID" value="CEK97939.1"/>
    <property type="molecule type" value="Transcribed_RNA"/>
</dbReference>
<feature type="non-terminal residue" evidence="1">
    <location>
        <position position="1"/>
    </location>
</feature>
<gene>
    <name evidence="1" type="primary">ORF217323</name>
</gene>
<protein>
    <submittedName>
        <fullName evidence="1">Uncharacterized protein</fullName>
    </submittedName>
</protein>